<dbReference type="Proteomes" id="UP000004431">
    <property type="component" value="Unassembled WGS sequence"/>
</dbReference>
<accession>A0ABN0B1P5</accession>
<keyword evidence="2" id="KW-1185">Reference proteome</keyword>
<reference evidence="1 2" key="1">
    <citation type="submission" date="2010-08" db="EMBL/GenBank/DDBJ databases">
        <authorList>
            <person name="Durkin A.S."/>
            <person name="Madupu R."/>
            <person name="Torralba M."/>
            <person name="Gillis M."/>
            <person name="Methe B."/>
            <person name="Sutton G."/>
            <person name="Nelson K.E."/>
        </authorList>
    </citation>
    <scope>NUCLEOTIDE SEQUENCE [LARGE SCALE GENOMIC DNA]</scope>
    <source>
        <strain evidence="1 2">PB189-T1-4</strain>
    </source>
</reference>
<protein>
    <submittedName>
        <fullName evidence="1">Uncharacterized protein</fullName>
    </submittedName>
</protein>
<gene>
    <name evidence="1" type="ORF">HMPREF9248_1152</name>
</gene>
<dbReference type="EMBL" id="AEDQ01000010">
    <property type="protein sequence ID" value="EFL44551.1"/>
    <property type="molecule type" value="Genomic_DNA"/>
</dbReference>
<name>A0ABN0B1P5_9ACTN</name>
<comment type="caution">
    <text evidence="1">The sequence shown here is derived from an EMBL/GenBank/DDBJ whole genome shotgun (WGS) entry which is preliminary data.</text>
</comment>
<evidence type="ECO:0000313" key="2">
    <source>
        <dbReference type="Proteomes" id="UP000004431"/>
    </source>
</evidence>
<evidence type="ECO:0000313" key="1">
    <source>
        <dbReference type="EMBL" id="EFL44551.1"/>
    </source>
</evidence>
<sequence length="54" mass="6377">MKYGYARLRVLLTYAHIRRKIHPLMKIVSECYVPRGAARRAHPCTRTKSPFHQP</sequence>
<organism evidence="1 2">
    <name type="scientific">Fannyhessea vaginae PB189-T1-4</name>
    <dbReference type="NCBI Taxonomy" id="866774"/>
    <lineage>
        <taxon>Bacteria</taxon>
        <taxon>Bacillati</taxon>
        <taxon>Actinomycetota</taxon>
        <taxon>Coriobacteriia</taxon>
        <taxon>Coriobacteriales</taxon>
        <taxon>Atopobiaceae</taxon>
        <taxon>Fannyhessea</taxon>
    </lineage>
</organism>
<proteinExistence type="predicted"/>